<reference evidence="2" key="1">
    <citation type="submission" date="2021-01" db="EMBL/GenBank/DDBJ databases">
        <authorList>
            <person name="Corre E."/>
            <person name="Pelletier E."/>
            <person name="Niang G."/>
            <person name="Scheremetjew M."/>
            <person name="Finn R."/>
            <person name="Kale V."/>
            <person name="Holt S."/>
            <person name="Cochrane G."/>
            <person name="Meng A."/>
            <person name="Brown T."/>
            <person name="Cohen L."/>
        </authorList>
    </citation>
    <scope>NUCLEOTIDE SEQUENCE</scope>
    <source>
        <strain evidence="2">MM31A-1</strain>
    </source>
</reference>
<dbReference type="InterPro" id="IPR011990">
    <property type="entry name" value="TPR-like_helical_dom_sf"/>
</dbReference>
<evidence type="ECO:0000256" key="1">
    <source>
        <dbReference type="SAM" id="MobiDB-lite"/>
    </source>
</evidence>
<dbReference type="GO" id="GO:0004526">
    <property type="term" value="F:ribonuclease P activity"/>
    <property type="evidence" value="ECO:0007669"/>
    <property type="project" value="TreeGrafter"/>
</dbReference>
<dbReference type="GO" id="GO:0001682">
    <property type="term" value="P:tRNA 5'-leader removal"/>
    <property type="evidence" value="ECO:0007669"/>
    <property type="project" value="TreeGrafter"/>
</dbReference>
<name>A0A7S3PYM1_9STRA</name>
<feature type="region of interest" description="Disordered" evidence="1">
    <location>
        <begin position="77"/>
        <end position="102"/>
    </location>
</feature>
<accession>A0A7S3PYM1</accession>
<dbReference type="AlphaFoldDB" id="A0A7S3PYM1"/>
<dbReference type="PANTHER" id="PTHR13547:SF1">
    <property type="entry name" value="MITOCHONDRIAL RIBONUCLEASE P CATALYTIC SUBUNIT"/>
    <property type="match status" value="1"/>
</dbReference>
<feature type="region of interest" description="Disordered" evidence="1">
    <location>
        <begin position="374"/>
        <end position="395"/>
    </location>
</feature>
<dbReference type="EMBL" id="HBIO01006612">
    <property type="protein sequence ID" value="CAE0460019.1"/>
    <property type="molecule type" value="Transcribed_RNA"/>
</dbReference>
<feature type="region of interest" description="Disordered" evidence="1">
    <location>
        <begin position="594"/>
        <end position="613"/>
    </location>
</feature>
<gene>
    <name evidence="2" type="ORF">CDEB00056_LOCUS4860</name>
</gene>
<protein>
    <submittedName>
        <fullName evidence="2">Uncharacterized protein</fullName>
    </submittedName>
</protein>
<proteinExistence type="predicted"/>
<organism evidence="2">
    <name type="scientific">Chaetoceros debilis</name>
    <dbReference type="NCBI Taxonomy" id="122233"/>
    <lineage>
        <taxon>Eukaryota</taxon>
        <taxon>Sar</taxon>
        <taxon>Stramenopiles</taxon>
        <taxon>Ochrophyta</taxon>
        <taxon>Bacillariophyta</taxon>
        <taxon>Coscinodiscophyceae</taxon>
        <taxon>Chaetocerotophycidae</taxon>
        <taxon>Chaetocerotales</taxon>
        <taxon>Chaetocerotaceae</taxon>
        <taxon>Chaetoceros</taxon>
    </lineage>
</organism>
<evidence type="ECO:0000313" key="2">
    <source>
        <dbReference type="EMBL" id="CAE0460019.1"/>
    </source>
</evidence>
<sequence>MSAKATMQRVPNSTFRKRNIWCAGFLLFIQISCTSNNSNNVMVMAFLATSSISRVGPPPRARAYKYCKTSILSSSESESSLMDQKTYPEATRDEDEEEETRQGVDITLKVTSDEGTDTPLPYNHSNYYEEYEKAMERVIGTFRVAQKKDTEEDLQAAKNFLFSPKRFAPIITSVDMSSSASVSASASAPTSENENIENEIVSQEDERLSSFRKELVEQKTLFLEKSQLTSEQIQIAQRALAYMGDYCAKQTISLPLHVAWDKIKEIGMSPRDNTLSAYLYRLSSIEDGNGSDGMESESELVIQKLESVPEEKDDDDVKLYDPGAISGQVAYVHDLLYQPTENTAVIQIKTLVKQGKAKEAEDIVWKLSAYSKSKSKSGMSSSEENNKPGAKKKNKKSEVLLKLRTCEPVLKLYCEMDDASSALNLYHKMKKESSIHFDAETYTLLLSSLARMGHFQQNSPPLDTTEDMHSSSSGAKLFDEIVTEMADDILEISCDCATKIRNGFAAGFFGLETAKNLSEVPYDCALAPVKVMAPDNELVACRVIIDPETTLCPRTNTKLRLILLDEDQKDHVHSTLQEMSNTQYEAYENMLQQKRMKNQKGKQSSKVPPPQDENYAKKHIEGFSHWLDDREGEPFTAIVDGANVAYYGLGNVNYHHIDLMVKTLEKIGEKPLVIMPQKYAQKKFYLRQGYVQELPESQMKILEELEDNNKIYKVPHRCLDDYYWMIASVSNQKASRKDVDLDVPLNNEEGRWPGTRPMLMTNDQMRDHKLELLEPRLFRRWCSSYIVNYDFDPMLDGEGEDREITFEATDSFSREIQGNPSNIDGNDTSWHFPVSDWGENDRFCIRIPNSY</sequence>
<dbReference type="Gene3D" id="1.25.40.10">
    <property type="entry name" value="Tetratricopeptide repeat domain"/>
    <property type="match status" value="1"/>
</dbReference>
<dbReference type="PANTHER" id="PTHR13547">
    <property type="match status" value="1"/>
</dbReference>
<dbReference type="Gene3D" id="3.40.50.11980">
    <property type="match status" value="1"/>
</dbReference>